<accession>A0A2U9IDU3</accession>
<dbReference type="EMBL" id="CP029289">
    <property type="protein sequence ID" value="AWR94201.1"/>
    <property type="molecule type" value="Genomic_DNA"/>
</dbReference>
<dbReference type="GeneID" id="36831680"/>
<dbReference type="RefSeq" id="WP_110270082.1">
    <property type="nucleotide sequence ID" value="NZ_CP029289.2"/>
</dbReference>
<name>A0A2U9IDU3_9CREN</name>
<protein>
    <recommendedName>
        <fullName evidence="3">SRPBCC family protein</fullName>
    </recommendedName>
</protein>
<reference evidence="1 2" key="1">
    <citation type="submission" date="2018-05" db="EMBL/GenBank/DDBJ databases">
        <title>Complete Genome Sequences of Extremely Thermoacidophilic, Metal-Mobilizing Type-Strain Members of the Archaeal Family Sulfolobaceae: Acidianus brierleyi DSM-1651T, Acidianus sulfidivorans DSM-18786T, Metallosphaera hakonensis DSM-7519T, and Metallosphaera prunae DSM-10039T.</title>
        <authorList>
            <person name="Counts J.A."/>
            <person name="Kelly R.M."/>
        </authorList>
    </citation>
    <scope>NUCLEOTIDE SEQUENCE [LARGE SCALE GENOMIC DNA]</scope>
    <source>
        <strain evidence="1 2">DSM 1651</strain>
    </source>
</reference>
<evidence type="ECO:0000313" key="2">
    <source>
        <dbReference type="Proteomes" id="UP000248044"/>
    </source>
</evidence>
<dbReference type="SUPFAM" id="SSF55961">
    <property type="entry name" value="Bet v1-like"/>
    <property type="match status" value="1"/>
</dbReference>
<organism evidence="1 2">
    <name type="scientific">Acidianus brierleyi</name>
    <dbReference type="NCBI Taxonomy" id="41673"/>
    <lineage>
        <taxon>Archaea</taxon>
        <taxon>Thermoproteota</taxon>
        <taxon>Thermoprotei</taxon>
        <taxon>Sulfolobales</taxon>
        <taxon>Sulfolobaceae</taxon>
        <taxon>Acidianus</taxon>
    </lineage>
</organism>
<dbReference type="OrthoDB" id="7914at2157"/>
<dbReference type="AlphaFoldDB" id="A0A2U9IDU3"/>
<evidence type="ECO:0008006" key="3">
    <source>
        <dbReference type="Google" id="ProtNLM"/>
    </source>
</evidence>
<evidence type="ECO:0000313" key="1">
    <source>
        <dbReference type="EMBL" id="AWR94201.1"/>
    </source>
</evidence>
<gene>
    <name evidence="1" type="ORF">DFR85_05950</name>
</gene>
<dbReference type="KEGG" id="abri:DFR85_05950"/>
<dbReference type="Proteomes" id="UP000248044">
    <property type="component" value="Chromosome"/>
</dbReference>
<sequence length="132" mass="15415">MIEFRVSREIKNPEAVWKVASDVVSIPKYWKGISRLDVQKVGDHYEGKVRFAFPSTSYVRIFVDDDNKIMKIEFTKGIIKGFNEVGVKESEIYSFWKVSESIILKPFEKRNFEHFKLGAEHALERIIESVNV</sequence>
<proteinExistence type="predicted"/>
<keyword evidence="2" id="KW-1185">Reference proteome</keyword>